<accession>A0A382TC24</accession>
<evidence type="ECO:0000256" key="3">
    <source>
        <dbReference type="ARBA" id="ARBA00022679"/>
    </source>
</evidence>
<keyword evidence="7" id="KW-0289">Folate biosynthesis</keyword>
<dbReference type="NCBIfam" id="TIGR01498">
    <property type="entry name" value="folK"/>
    <property type="match status" value="1"/>
</dbReference>
<dbReference type="CDD" id="cd00483">
    <property type="entry name" value="HPPK"/>
    <property type="match status" value="1"/>
</dbReference>
<dbReference type="Pfam" id="PF01288">
    <property type="entry name" value="HPPK"/>
    <property type="match status" value="1"/>
</dbReference>
<evidence type="ECO:0000256" key="7">
    <source>
        <dbReference type="ARBA" id="ARBA00022909"/>
    </source>
</evidence>
<keyword evidence="5" id="KW-0418">Kinase</keyword>
<dbReference type="PANTHER" id="PTHR43071">
    <property type="entry name" value="2-AMINO-4-HYDROXY-6-HYDROXYMETHYLDIHYDROPTERIDINE PYROPHOSPHOKINASE"/>
    <property type="match status" value="1"/>
</dbReference>
<evidence type="ECO:0000259" key="8">
    <source>
        <dbReference type="PROSITE" id="PS00794"/>
    </source>
</evidence>
<evidence type="ECO:0000256" key="5">
    <source>
        <dbReference type="ARBA" id="ARBA00022777"/>
    </source>
</evidence>
<name>A0A382TC24_9ZZZZ</name>
<dbReference type="EMBL" id="UINC01135091">
    <property type="protein sequence ID" value="SVD19037.1"/>
    <property type="molecule type" value="Genomic_DNA"/>
</dbReference>
<dbReference type="UniPathway" id="UPA00077">
    <property type="reaction ID" value="UER00155"/>
</dbReference>
<dbReference type="GO" id="GO:0046654">
    <property type="term" value="P:tetrahydrofolate biosynthetic process"/>
    <property type="evidence" value="ECO:0007669"/>
    <property type="project" value="UniProtKB-UniPathway"/>
</dbReference>
<keyword evidence="4" id="KW-0547">Nucleotide-binding</keyword>
<feature type="domain" description="7,8-dihydro-6-hydroxymethylpterin-pyrophosphokinase" evidence="8">
    <location>
        <begin position="25"/>
        <end position="36"/>
    </location>
</feature>
<dbReference type="EC" id="2.7.6.3" evidence="2"/>
<sequence length="95" mass="11005">DLSALDLLNFCQEIEDNQRRVRRVKWGSRTIDLDILLYGDQILATKKLTIPHQEMINRAFVLLPLFEIEPGLKLPLLGPLKDLLERIEPSDVEKL</sequence>
<dbReference type="GO" id="GO:0003848">
    <property type="term" value="F:2-amino-4-hydroxy-6-hydroxymethyldihydropteridine diphosphokinase activity"/>
    <property type="evidence" value="ECO:0007669"/>
    <property type="project" value="UniProtKB-EC"/>
</dbReference>
<dbReference type="GO" id="GO:0046656">
    <property type="term" value="P:folic acid biosynthetic process"/>
    <property type="evidence" value="ECO:0007669"/>
    <property type="project" value="UniProtKB-KW"/>
</dbReference>
<dbReference type="AlphaFoldDB" id="A0A382TC24"/>
<comment type="pathway">
    <text evidence="1">Cofactor biosynthesis; tetrahydrofolate biosynthesis; 2-amino-4-hydroxy-6-hydroxymethyl-7,8-dihydropteridine diphosphate from 7,8-dihydroneopterin triphosphate: step 4/4.</text>
</comment>
<dbReference type="InterPro" id="IPR000550">
    <property type="entry name" value="Hppk"/>
</dbReference>
<dbReference type="PANTHER" id="PTHR43071:SF1">
    <property type="entry name" value="2-AMINO-4-HYDROXY-6-HYDROXYMETHYLDIHYDROPTERIDINE PYROPHOSPHOKINASE"/>
    <property type="match status" value="1"/>
</dbReference>
<protein>
    <recommendedName>
        <fullName evidence="2">2-amino-4-hydroxy-6-hydroxymethyldihydropteridine diphosphokinase</fullName>
        <ecNumber evidence="2">2.7.6.3</ecNumber>
    </recommendedName>
</protein>
<evidence type="ECO:0000256" key="4">
    <source>
        <dbReference type="ARBA" id="ARBA00022741"/>
    </source>
</evidence>
<feature type="non-terminal residue" evidence="9">
    <location>
        <position position="1"/>
    </location>
</feature>
<keyword evidence="6" id="KW-0067">ATP-binding</keyword>
<evidence type="ECO:0000256" key="6">
    <source>
        <dbReference type="ARBA" id="ARBA00022840"/>
    </source>
</evidence>
<dbReference type="SUPFAM" id="SSF55083">
    <property type="entry name" value="6-hydroxymethyl-7,8-dihydropterin pyrophosphokinase, HPPK"/>
    <property type="match status" value="1"/>
</dbReference>
<dbReference type="InterPro" id="IPR035907">
    <property type="entry name" value="Hppk_sf"/>
</dbReference>
<evidence type="ECO:0000256" key="1">
    <source>
        <dbReference type="ARBA" id="ARBA00005051"/>
    </source>
</evidence>
<evidence type="ECO:0000256" key="2">
    <source>
        <dbReference type="ARBA" id="ARBA00013253"/>
    </source>
</evidence>
<dbReference type="PROSITE" id="PS00794">
    <property type="entry name" value="HPPK"/>
    <property type="match status" value="1"/>
</dbReference>
<dbReference type="GO" id="GO:0005524">
    <property type="term" value="F:ATP binding"/>
    <property type="evidence" value="ECO:0007669"/>
    <property type="project" value="UniProtKB-KW"/>
</dbReference>
<evidence type="ECO:0000313" key="9">
    <source>
        <dbReference type="EMBL" id="SVD19037.1"/>
    </source>
</evidence>
<keyword evidence="3" id="KW-0808">Transferase</keyword>
<gene>
    <name evidence="9" type="ORF">METZ01_LOCUS371891</name>
</gene>
<proteinExistence type="predicted"/>
<dbReference type="Gene3D" id="3.30.70.560">
    <property type="entry name" value="7,8-Dihydro-6-hydroxymethylpterin-pyrophosphokinase HPPK"/>
    <property type="match status" value="1"/>
</dbReference>
<reference evidence="9" key="1">
    <citation type="submission" date="2018-05" db="EMBL/GenBank/DDBJ databases">
        <authorList>
            <person name="Lanie J.A."/>
            <person name="Ng W.-L."/>
            <person name="Kazmierczak K.M."/>
            <person name="Andrzejewski T.M."/>
            <person name="Davidsen T.M."/>
            <person name="Wayne K.J."/>
            <person name="Tettelin H."/>
            <person name="Glass J.I."/>
            <person name="Rusch D."/>
            <person name="Podicherti R."/>
            <person name="Tsui H.-C.T."/>
            <person name="Winkler M.E."/>
        </authorList>
    </citation>
    <scope>NUCLEOTIDE SEQUENCE</scope>
</reference>
<dbReference type="GO" id="GO:0016301">
    <property type="term" value="F:kinase activity"/>
    <property type="evidence" value="ECO:0007669"/>
    <property type="project" value="UniProtKB-KW"/>
</dbReference>
<organism evidence="9">
    <name type="scientific">marine metagenome</name>
    <dbReference type="NCBI Taxonomy" id="408172"/>
    <lineage>
        <taxon>unclassified sequences</taxon>
        <taxon>metagenomes</taxon>
        <taxon>ecological metagenomes</taxon>
    </lineage>
</organism>